<dbReference type="InParanoid" id="D6WFB5"/>
<dbReference type="Proteomes" id="UP000007266">
    <property type="component" value="Linkage group 3"/>
</dbReference>
<sequence length="80" mass="8903">MPQSTNAYIPGERTTGIRVLLSITRTGETLVQNAVAVYYLATKGRRICADKPRFNFAAIPTGRQRLILFYIVVSFGRSPV</sequence>
<accession>D6WFB5</accession>
<dbReference type="EMBL" id="KQ971319">
    <property type="protein sequence ID" value="EFA00274.1"/>
    <property type="molecule type" value="Genomic_DNA"/>
</dbReference>
<gene>
    <name evidence="1" type="primary">GLEAN_03107</name>
    <name evidence="1" type="ORF">TcasGA2_TC003107</name>
</gene>
<dbReference type="AlphaFoldDB" id="D6WFB5"/>
<dbReference type="HOGENOM" id="CLU_2592865_0_0_1"/>
<keyword evidence="2" id="KW-1185">Reference proteome</keyword>
<name>D6WFB5_TRICA</name>
<evidence type="ECO:0000313" key="1">
    <source>
        <dbReference type="EMBL" id="EFA00274.1"/>
    </source>
</evidence>
<protein>
    <submittedName>
        <fullName evidence="1">Uncharacterized protein</fullName>
    </submittedName>
</protein>
<reference evidence="1 2" key="2">
    <citation type="journal article" date="2010" name="Nucleic Acids Res.">
        <title>BeetleBase in 2010: revisions to provide comprehensive genomic information for Tribolium castaneum.</title>
        <authorList>
            <person name="Kim H.S."/>
            <person name="Murphy T."/>
            <person name="Xia J."/>
            <person name="Caragea D."/>
            <person name="Park Y."/>
            <person name="Beeman R.W."/>
            <person name="Lorenzen M.D."/>
            <person name="Butcher S."/>
            <person name="Manak J.R."/>
            <person name="Brown S.J."/>
        </authorList>
    </citation>
    <scope>GENOME REANNOTATION</scope>
    <source>
        <strain evidence="1 2">Georgia GA2</strain>
    </source>
</reference>
<reference evidence="1 2" key="1">
    <citation type="journal article" date="2008" name="Nature">
        <title>The genome of the model beetle and pest Tribolium castaneum.</title>
        <authorList>
            <consortium name="Tribolium Genome Sequencing Consortium"/>
            <person name="Richards S."/>
            <person name="Gibbs R.A."/>
            <person name="Weinstock G.M."/>
            <person name="Brown S.J."/>
            <person name="Denell R."/>
            <person name="Beeman R.W."/>
            <person name="Gibbs R."/>
            <person name="Beeman R.W."/>
            <person name="Brown S.J."/>
            <person name="Bucher G."/>
            <person name="Friedrich M."/>
            <person name="Grimmelikhuijzen C.J."/>
            <person name="Klingler M."/>
            <person name="Lorenzen M."/>
            <person name="Richards S."/>
            <person name="Roth S."/>
            <person name="Schroder R."/>
            <person name="Tautz D."/>
            <person name="Zdobnov E.M."/>
            <person name="Muzny D."/>
            <person name="Gibbs R.A."/>
            <person name="Weinstock G.M."/>
            <person name="Attaway T."/>
            <person name="Bell S."/>
            <person name="Buhay C.J."/>
            <person name="Chandrabose M.N."/>
            <person name="Chavez D."/>
            <person name="Clerk-Blankenburg K.P."/>
            <person name="Cree A."/>
            <person name="Dao M."/>
            <person name="Davis C."/>
            <person name="Chacko J."/>
            <person name="Dinh H."/>
            <person name="Dugan-Rocha S."/>
            <person name="Fowler G."/>
            <person name="Garner T.T."/>
            <person name="Garnes J."/>
            <person name="Gnirke A."/>
            <person name="Hawes A."/>
            <person name="Hernandez J."/>
            <person name="Hines S."/>
            <person name="Holder M."/>
            <person name="Hume J."/>
            <person name="Jhangiani S.N."/>
            <person name="Joshi V."/>
            <person name="Khan Z.M."/>
            <person name="Jackson L."/>
            <person name="Kovar C."/>
            <person name="Kowis A."/>
            <person name="Lee S."/>
            <person name="Lewis L.R."/>
            <person name="Margolis J."/>
            <person name="Morgan M."/>
            <person name="Nazareth L.V."/>
            <person name="Nguyen N."/>
            <person name="Okwuonu G."/>
            <person name="Parker D."/>
            <person name="Richards S."/>
            <person name="Ruiz S.J."/>
            <person name="Santibanez J."/>
            <person name="Savard J."/>
            <person name="Scherer S.E."/>
            <person name="Schneider B."/>
            <person name="Sodergren E."/>
            <person name="Tautz D."/>
            <person name="Vattahil S."/>
            <person name="Villasana D."/>
            <person name="White C.S."/>
            <person name="Wright R."/>
            <person name="Park Y."/>
            <person name="Beeman R.W."/>
            <person name="Lord J."/>
            <person name="Oppert B."/>
            <person name="Lorenzen M."/>
            <person name="Brown S."/>
            <person name="Wang L."/>
            <person name="Savard J."/>
            <person name="Tautz D."/>
            <person name="Richards S."/>
            <person name="Weinstock G."/>
            <person name="Gibbs R.A."/>
            <person name="Liu Y."/>
            <person name="Worley K."/>
            <person name="Weinstock G."/>
            <person name="Elsik C.G."/>
            <person name="Reese J.T."/>
            <person name="Elhaik E."/>
            <person name="Landan G."/>
            <person name="Graur D."/>
            <person name="Arensburger P."/>
            <person name="Atkinson P."/>
            <person name="Beeman R.W."/>
            <person name="Beidler J."/>
            <person name="Brown S.J."/>
            <person name="Demuth J.P."/>
            <person name="Drury D.W."/>
            <person name="Du Y.Z."/>
            <person name="Fujiwara H."/>
            <person name="Lorenzen M."/>
            <person name="Maselli V."/>
            <person name="Osanai M."/>
            <person name="Park Y."/>
            <person name="Robertson H.M."/>
            <person name="Tu Z."/>
            <person name="Wang J.J."/>
            <person name="Wang S."/>
            <person name="Richards S."/>
            <person name="Song H."/>
            <person name="Zhang L."/>
            <person name="Sodergren E."/>
            <person name="Werner D."/>
            <person name="Stanke M."/>
            <person name="Morgenstern B."/>
            <person name="Solovyev V."/>
            <person name="Kosarev P."/>
            <person name="Brown G."/>
            <person name="Chen H.C."/>
            <person name="Ermolaeva O."/>
            <person name="Hlavina W."/>
            <person name="Kapustin Y."/>
            <person name="Kiryutin B."/>
            <person name="Kitts P."/>
            <person name="Maglott D."/>
            <person name="Pruitt K."/>
            <person name="Sapojnikov V."/>
            <person name="Souvorov A."/>
            <person name="Mackey A.J."/>
            <person name="Waterhouse R.M."/>
            <person name="Wyder S."/>
            <person name="Zdobnov E.M."/>
            <person name="Zdobnov E.M."/>
            <person name="Wyder S."/>
            <person name="Kriventseva E.V."/>
            <person name="Kadowaki T."/>
            <person name="Bork P."/>
            <person name="Aranda M."/>
            <person name="Bao R."/>
            <person name="Beermann A."/>
            <person name="Berns N."/>
            <person name="Bolognesi R."/>
            <person name="Bonneton F."/>
            <person name="Bopp D."/>
            <person name="Brown S.J."/>
            <person name="Bucher G."/>
            <person name="Butts T."/>
            <person name="Chaumot A."/>
            <person name="Denell R.E."/>
            <person name="Ferrier D.E."/>
            <person name="Friedrich M."/>
            <person name="Gordon C.M."/>
            <person name="Jindra M."/>
            <person name="Klingler M."/>
            <person name="Lan Q."/>
            <person name="Lattorff H.M."/>
            <person name="Laudet V."/>
            <person name="von Levetsow C."/>
            <person name="Liu Z."/>
            <person name="Lutz R."/>
            <person name="Lynch J.A."/>
            <person name="da Fonseca R.N."/>
            <person name="Posnien N."/>
            <person name="Reuter R."/>
            <person name="Roth S."/>
            <person name="Savard J."/>
            <person name="Schinko J.B."/>
            <person name="Schmitt C."/>
            <person name="Schoppmeier M."/>
            <person name="Schroder R."/>
            <person name="Shippy T.D."/>
            <person name="Simonnet F."/>
            <person name="Marques-Souza H."/>
            <person name="Tautz D."/>
            <person name="Tomoyasu Y."/>
            <person name="Trauner J."/>
            <person name="Van der Zee M."/>
            <person name="Vervoort M."/>
            <person name="Wittkopp N."/>
            <person name="Wimmer E.A."/>
            <person name="Yang X."/>
            <person name="Jones A.K."/>
            <person name="Sattelle D.B."/>
            <person name="Ebert P.R."/>
            <person name="Nelson D."/>
            <person name="Scott J.G."/>
            <person name="Beeman R.W."/>
            <person name="Muthukrishnan S."/>
            <person name="Kramer K.J."/>
            <person name="Arakane Y."/>
            <person name="Beeman R.W."/>
            <person name="Zhu Q."/>
            <person name="Hogenkamp D."/>
            <person name="Dixit R."/>
            <person name="Oppert B."/>
            <person name="Jiang H."/>
            <person name="Zou Z."/>
            <person name="Marshall J."/>
            <person name="Elpidina E."/>
            <person name="Vinokurov K."/>
            <person name="Oppert C."/>
            <person name="Zou Z."/>
            <person name="Evans J."/>
            <person name="Lu Z."/>
            <person name="Zhao P."/>
            <person name="Sumathipala N."/>
            <person name="Altincicek B."/>
            <person name="Vilcinskas A."/>
            <person name="Williams M."/>
            <person name="Hultmark D."/>
            <person name="Hetru C."/>
            <person name="Jiang H."/>
            <person name="Grimmelikhuijzen C.J."/>
            <person name="Hauser F."/>
            <person name="Cazzamali G."/>
            <person name="Williamson M."/>
            <person name="Park Y."/>
            <person name="Li B."/>
            <person name="Tanaka Y."/>
            <person name="Predel R."/>
            <person name="Neupert S."/>
            <person name="Schachtner J."/>
            <person name="Verleyen P."/>
            <person name="Raible F."/>
            <person name="Bork P."/>
            <person name="Friedrich M."/>
            <person name="Walden K.K."/>
            <person name="Robertson H.M."/>
            <person name="Angeli S."/>
            <person name="Foret S."/>
            <person name="Bucher G."/>
            <person name="Schuetz S."/>
            <person name="Maleszka R."/>
            <person name="Wimmer E.A."/>
            <person name="Beeman R.W."/>
            <person name="Lorenzen M."/>
            <person name="Tomoyasu Y."/>
            <person name="Miller S.C."/>
            <person name="Grossmann D."/>
            <person name="Bucher G."/>
        </authorList>
    </citation>
    <scope>NUCLEOTIDE SEQUENCE [LARGE SCALE GENOMIC DNA]</scope>
    <source>
        <strain evidence="1 2">Georgia GA2</strain>
    </source>
</reference>
<evidence type="ECO:0000313" key="2">
    <source>
        <dbReference type="Proteomes" id="UP000007266"/>
    </source>
</evidence>
<organism evidence="1 2">
    <name type="scientific">Tribolium castaneum</name>
    <name type="common">Red flour beetle</name>
    <dbReference type="NCBI Taxonomy" id="7070"/>
    <lineage>
        <taxon>Eukaryota</taxon>
        <taxon>Metazoa</taxon>
        <taxon>Ecdysozoa</taxon>
        <taxon>Arthropoda</taxon>
        <taxon>Hexapoda</taxon>
        <taxon>Insecta</taxon>
        <taxon>Pterygota</taxon>
        <taxon>Neoptera</taxon>
        <taxon>Endopterygota</taxon>
        <taxon>Coleoptera</taxon>
        <taxon>Polyphaga</taxon>
        <taxon>Cucujiformia</taxon>
        <taxon>Tenebrionidae</taxon>
        <taxon>Tenebrionidae incertae sedis</taxon>
        <taxon>Tribolium</taxon>
    </lineage>
</organism>
<proteinExistence type="predicted"/>